<accession>A0A918NPA7</accession>
<dbReference type="InterPro" id="IPR003658">
    <property type="entry name" value="Anti-sigma_ant"/>
</dbReference>
<dbReference type="Proteomes" id="UP000645555">
    <property type="component" value="Unassembled WGS sequence"/>
</dbReference>
<name>A0A918NPA7_9ACTN</name>
<organism evidence="4 5">
    <name type="scientific">Streptomyces fructofermentans</name>
    <dbReference type="NCBI Taxonomy" id="152141"/>
    <lineage>
        <taxon>Bacteria</taxon>
        <taxon>Bacillati</taxon>
        <taxon>Actinomycetota</taxon>
        <taxon>Actinomycetes</taxon>
        <taxon>Kitasatosporales</taxon>
        <taxon>Streptomycetaceae</taxon>
        <taxon>Streptomyces</taxon>
    </lineage>
</organism>
<dbReference type="CDD" id="cd07043">
    <property type="entry name" value="STAS_anti-anti-sigma_factors"/>
    <property type="match status" value="1"/>
</dbReference>
<dbReference type="Pfam" id="PF01740">
    <property type="entry name" value="STAS"/>
    <property type="match status" value="1"/>
</dbReference>
<dbReference type="NCBIfam" id="TIGR00377">
    <property type="entry name" value="ant_ant_sig"/>
    <property type="match status" value="1"/>
</dbReference>
<feature type="domain" description="STAS" evidence="3">
    <location>
        <begin position="7"/>
        <end position="117"/>
    </location>
</feature>
<dbReference type="PANTHER" id="PTHR33495:SF2">
    <property type="entry name" value="ANTI-SIGMA FACTOR ANTAGONIST TM_1081-RELATED"/>
    <property type="match status" value="1"/>
</dbReference>
<dbReference type="AlphaFoldDB" id="A0A918NPA7"/>
<dbReference type="EMBL" id="BMWD01000026">
    <property type="protein sequence ID" value="GGX85139.1"/>
    <property type="molecule type" value="Genomic_DNA"/>
</dbReference>
<comment type="caution">
    <text evidence="4">The sequence shown here is derived from an EMBL/GenBank/DDBJ whole genome shotgun (WGS) entry which is preliminary data.</text>
</comment>
<evidence type="ECO:0000256" key="2">
    <source>
        <dbReference type="RuleBase" id="RU003749"/>
    </source>
</evidence>
<reference evidence="4" key="2">
    <citation type="submission" date="2020-09" db="EMBL/GenBank/DDBJ databases">
        <authorList>
            <person name="Sun Q."/>
            <person name="Ohkuma M."/>
        </authorList>
    </citation>
    <scope>NUCLEOTIDE SEQUENCE</scope>
    <source>
        <strain evidence="4">JCM 4956</strain>
    </source>
</reference>
<keyword evidence="5" id="KW-1185">Reference proteome</keyword>
<dbReference type="Gene3D" id="3.30.750.24">
    <property type="entry name" value="STAS domain"/>
    <property type="match status" value="1"/>
</dbReference>
<gene>
    <name evidence="4" type="ORF">GCM10010515_60730</name>
</gene>
<sequence length="123" mass="13121">MPDERQAAVTTHGTDRAVVVRVKGDIDHDSAPLLAEALGRASREGAPRTVVDLSRTSFVDSSILHVLLETQQSHRRTGTVMVVAGPLGDSVRRLFDVTGTTEFFLFADDVPAALEAPGAVTEP</sequence>
<protein>
    <recommendedName>
        <fullName evidence="2">Anti-sigma factor antagonist</fullName>
    </recommendedName>
</protein>
<reference evidence="4" key="1">
    <citation type="journal article" date="2014" name="Int. J. Syst. Evol. Microbiol.">
        <title>Complete genome sequence of Corynebacterium casei LMG S-19264T (=DSM 44701T), isolated from a smear-ripened cheese.</title>
        <authorList>
            <consortium name="US DOE Joint Genome Institute (JGI-PGF)"/>
            <person name="Walter F."/>
            <person name="Albersmeier A."/>
            <person name="Kalinowski J."/>
            <person name="Ruckert C."/>
        </authorList>
    </citation>
    <scope>NUCLEOTIDE SEQUENCE</scope>
    <source>
        <strain evidence="4">JCM 4956</strain>
    </source>
</reference>
<proteinExistence type="inferred from homology"/>
<dbReference type="PROSITE" id="PS50801">
    <property type="entry name" value="STAS"/>
    <property type="match status" value="1"/>
</dbReference>
<evidence type="ECO:0000313" key="5">
    <source>
        <dbReference type="Proteomes" id="UP000645555"/>
    </source>
</evidence>
<evidence type="ECO:0000313" key="4">
    <source>
        <dbReference type="EMBL" id="GGX85139.1"/>
    </source>
</evidence>
<dbReference type="GO" id="GO:0043856">
    <property type="term" value="F:anti-sigma factor antagonist activity"/>
    <property type="evidence" value="ECO:0007669"/>
    <property type="project" value="InterPro"/>
</dbReference>
<evidence type="ECO:0000259" key="3">
    <source>
        <dbReference type="PROSITE" id="PS50801"/>
    </source>
</evidence>
<dbReference type="InterPro" id="IPR002645">
    <property type="entry name" value="STAS_dom"/>
</dbReference>
<comment type="similarity">
    <text evidence="1 2">Belongs to the anti-sigma-factor antagonist family.</text>
</comment>
<dbReference type="RefSeq" id="WP_190038798.1">
    <property type="nucleotide sequence ID" value="NZ_BMWD01000026.1"/>
</dbReference>
<dbReference type="PANTHER" id="PTHR33495">
    <property type="entry name" value="ANTI-SIGMA FACTOR ANTAGONIST TM_1081-RELATED-RELATED"/>
    <property type="match status" value="1"/>
</dbReference>
<evidence type="ECO:0000256" key="1">
    <source>
        <dbReference type="ARBA" id="ARBA00009013"/>
    </source>
</evidence>
<dbReference type="InterPro" id="IPR036513">
    <property type="entry name" value="STAS_dom_sf"/>
</dbReference>
<dbReference type="SUPFAM" id="SSF52091">
    <property type="entry name" value="SpoIIaa-like"/>
    <property type="match status" value="1"/>
</dbReference>